<dbReference type="InterPro" id="IPR036296">
    <property type="entry name" value="SKP1-like_dim_sf"/>
</dbReference>
<comment type="pathway">
    <text evidence="1">Protein modification; protein ubiquitination.</text>
</comment>
<comment type="caution">
    <text evidence="7">The sequence shown here is derived from an EMBL/GenBank/DDBJ whole genome shotgun (WGS) entry which is preliminary data.</text>
</comment>
<feature type="domain" description="SKP1 component POZ" evidence="6">
    <location>
        <begin position="74"/>
        <end position="134"/>
    </location>
</feature>
<dbReference type="SUPFAM" id="SSF81382">
    <property type="entry name" value="Skp1 dimerisation domain-like"/>
    <property type="match status" value="1"/>
</dbReference>
<accession>A0AAD4T9T1</accession>
<dbReference type="CDD" id="cd18322">
    <property type="entry name" value="BTB_POZ_SKP1"/>
    <property type="match status" value="1"/>
</dbReference>
<dbReference type="InterPro" id="IPR011333">
    <property type="entry name" value="SKP1/BTB/POZ_sf"/>
</dbReference>
<keyword evidence="3" id="KW-0833">Ubl conjugation pathway</keyword>
<feature type="region of interest" description="Disordered" evidence="4">
    <location>
        <begin position="1"/>
        <end position="74"/>
    </location>
</feature>
<dbReference type="SUPFAM" id="SSF54695">
    <property type="entry name" value="POZ domain"/>
    <property type="match status" value="1"/>
</dbReference>
<dbReference type="Pfam" id="PF01466">
    <property type="entry name" value="Skp1"/>
    <property type="match status" value="1"/>
</dbReference>
<dbReference type="PANTHER" id="PTHR11165">
    <property type="entry name" value="SKP1"/>
    <property type="match status" value="1"/>
</dbReference>
<evidence type="ECO:0000256" key="3">
    <source>
        <dbReference type="ARBA" id="ARBA00022786"/>
    </source>
</evidence>
<evidence type="ECO:0000256" key="4">
    <source>
        <dbReference type="SAM" id="MobiDB-lite"/>
    </source>
</evidence>
<dbReference type="GO" id="GO:0009867">
    <property type="term" value="P:jasmonic acid mediated signaling pathway"/>
    <property type="evidence" value="ECO:0007669"/>
    <property type="project" value="UniProtKB-ARBA"/>
</dbReference>
<evidence type="ECO:0008006" key="9">
    <source>
        <dbReference type="Google" id="ProtNLM"/>
    </source>
</evidence>
<evidence type="ECO:0000256" key="2">
    <source>
        <dbReference type="ARBA" id="ARBA00009993"/>
    </source>
</evidence>
<feature type="domain" description="SKP1 component dimerisation" evidence="5">
    <location>
        <begin position="196"/>
        <end position="242"/>
    </location>
</feature>
<dbReference type="InterPro" id="IPR016072">
    <property type="entry name" value="Skp1_comp_dimer"/>
</dbReference>
<dbReference type="Proteomes" id="UP001202328">
    <property type="component" value="Unassembled WGS sequence"/>
</dbReference>
<feature type="compositionally biased region" description="Low complexity" evidence="4">
    <location>
        <begin position="46"/>
        <end position="56"/>
    </location>
</feature>
<feature type="compositionally biased region" description="Basic residues" evidence="4">
    <location>
        <begin position="59"/>
        <end position="74"/>
    </location>
</feature>
<dbReference type="AlphaFoldDB" id="A0AAD4T9T1"/>
<feature type="compositionally biased region" description="Polar residues" evidence="4">
    <location>
        <begin position="1"/>
        <end position="11"/>
    </location>
</feature>
<evidence type="ECO:0000313" key="7">
    <source>
        <dbReference type="EMBL" id="KAI3949293.1"/>
    </source>
</evidence>
<dbReference type="Pfam" id="PF03931">
    <property type="entry name" value="Skp1_POZ"/>
    <property type="match status" value="1"/>
</dbReference>
<evidence type="ECO:0000313" key="8">
    <source>
        <dbReference type="Proteomes" id="UP001202328"/>
    </source>
</evidence>
<organism evidence="7 8">
    <name type="scientific">Papaver atlanticum</name>
    <dbReference type="NCBI Taxonomy" id="357466"/>
    <lineage>
        <taxon>Eukaryota</taxon>
        <taxon>Viridiplantae</taxon>
        <taxon>Streptophyta</taxon>
        <taxon>Embryophyta</taxon>
        <taxon>Tracheophyta</taxon>
        <taxon>Spermatophyta</taxon>
        <taxon>Magnoliopsida</taxon>
        <taxon>Ranunculales</taxon>
        <taxon>Papaveraceae</taxon>
        <taxon>Papaveroideae</taxon>
        <taxon>Papaver</taxon>
    </lineage>
</organism>
<proteinExistence type="inferred from homology"/>
<keyword evidence="8" id="KW-1185">Reference proteome</keyword>
<dbReference type="GO" id="GO:0006511">
    <property type="term" value="P:ubiquitin-dependent protein catabolic process"/>
    <property type="evidence" value="ECO:0007669"/>
    <property type="project" value="InterPro"/>
</dbReference>
<feature type="compositionally biased region" description="Basic and acidic residues" evidence="4">
    <location>
        <begin position="12"/>
        <end position="32"/>
    </location>
</feature>
<comment type="similarity">
    <text evidence="2">Belongs to the SKP1 family.</text>
</comment>
<dbReference type="EMBL" id="JAJJMB010003142">
    <property type="protein sequence ID" value="KAI3949293.1"/>
    <property type="molecule type" value="Genomic_DNA"/>
</dbReference>
<evidence type="ECO:0000256" key="1">
    <source>
        <dbReference type="ARBA" id="ARBA00004906"/>
    </source>
</evidence>
<protein>
    <recommendedName>
        <fullName evidence="9">SKP1-like protein</fullName>
    </recommendedName>
</protein>
<dbReference type="Gene3D" id="3.30.710.10">
    <property type="entry name" value="Potassium Channel Kv1.1, Chain A"/>
    <property type="match status" value="1"/>
</dbReference>
<dbReference type="InterPro" id="IPR016897">
    <property type="entry name" value="SKP1"/>
</dbReference>
<sequence length="244" mass="27450">MAAVSSSTPPKSSEEMKNLKITESTKSEEKEAVVTGSAEKSENEAESPSSSSSSSTKSEKKKRKKKNKKNKKKKMIILKSADGKEFEVEESIVLISETIKHLIEDGCDGNEVPIPLPNVTSDVLEKVIEFLKKHGPAMEYLYKPGGKIVKDEIDEEEFDKVVAKLMEFDKEFIDGLESDQVLFDLIFAANYLAIRNLMECTCQVVASKLREMTPEQVRAYLRIENDYSPEQEAKVRADNAWAFQ</sequence>
<reference evidence="7" key="1">
    <citation type="submission" date="2022-04" db="EMBL/GenBank/DDBJ databases">
        <title>A functionally conserved STORR gene fusion in Papaver species that diverged 16.8 million years ago.</title>
        <authorList>
            <person name="Catania T."/>
        </authorList>
    </citation>
    <scope>NUCLEOTIDE SEQUENCE</scope>
    <source>
        <strain evidence="7">S-188037</strain>
    </source>
</reference>
<dbReference type="SMART" id="SM00512">
    <property type="entry name" value="Skp1"/>
    <property type="match status" value="1"/>
</dbReference>
<evidence type="ECO:0000259" key="6">
    <source>
        <dbReference type="Pfam" id="PF03931"/>
    </source>
</evidence>
<dbReference type="InterPro" id="IPR016073">
    <property type="entry name" value="Skp1_comp_POZ"/>
</dbReference>
<dbReference type="InterPro" id="IPR001232">
    <property type="entry name" value="SKP1-like"/>
</dbReference>
<gene>
    <name evidence="7" type="ORF">MKW98_023230</name>
</gene>
<name>A0AAD4T9T1_9MAGN</name>
<evidence type="ECO:0000259" key="5">
    <source>
        <dbReference type="Pfam" id="PF01466"/>
    </source>
</evidence>